<protein>
    <submittedName>
        <fullName evidence="1">Uncharacterized protein</fullName>
    </submittedName>
</protein>
<dbReference type="AlphaFoldDB" id="X1TAH8"/>
<reference evidence="1" key="1">
    <citation type="journal article" date="2014" name="Front. Microbiol.">
        <title>High frequency of phylogenetically diverse reductive dehalogenase-homologous genes in deep subseafloor sedimentary metagenomes.</title>
        <authorList>
            <person name="Kawai M."/>
            <person name="Futagami T."/>
            <person name="Toyoda A."/>
            <person name="Takaki Y."/>
            <person name="Nishi S."/>
            <person name="Hori S."/>
            <person name="Arai W."/>
            <person name="Tsubouchi T."/>
            <person name="Morono Y."/>
            <person name="Uchiyama I."/>
            <person name="Ito T."/>
            <person name="Fujiyama A."/>
            <person name="Inagaki F."/>
            <person name="Takami H."/>
        </authorList>
    </citation>
    <scope>NUCLEOTIDE SEQUENCE</scope>
    <source>
        <strain evidence="1">Expedition CK06-06</strain>
    </source>
</reference>
<accession>X1TAH8</accession>
<name>X1TAH8_9ZZZZ</name>
<comment type="caution">
    <text evidence="1">The sequence shown here is derived from an EMBL/GenBank/DDBJ whole genome shotgun (WGS) entry which is preliminary data.</text>
</comment>
<feature type="non-terminal residue" evidence="1">
    <location>
        <position position="99"/>
    </location>
</feature>
<gene>
    <name evidence="1" type="ORF">S12H4_17317</name>
</gene>
<proteinExistence type="predicted"/>
<sequence>MPDFPKVIPITAAEVAASVWAHGTRILTNLDDVRAARVDNLDVLMSTRLPTTDFDTRLPDARATKIDNVDARLTDARATKIDNVDAPITSRLALTDFDT</sequence>
<evidence type="ECO:0000313" key="1">
    <source>
        <dbReference type="EMBL" id="GAI84540.1"/>
    </source>
</evidence>
<organism evidence="1">
    <name type="scientific">marine sediment metagenome</name>
    <dbReference type="NCBI Taxonomy" id="412755"/>
    <lineage>
        <taxon>unclassified sequences</taxon>
        <taxon>metagenomes</taxon>
        <taxon>ecological metagenomes</taxon>
    </lineage>
</organism>
<dbReference type="EMBL" id="BARW01008451">
    <property type="protein sequence ID" value="GAI84540.1"/>
    <property type="molecule type" value="Genomic_DNA"/>
</dbReference>